<proteinExistence type="predicted"/>
<gene>
    <name evidence="1" type="ORF">GCM10010218_06180</name>
</gene>
<dbReference type="EMBL" id="BNBD01000001">
    <property type="protein sequence ID" value="GHF27873.1"/>
    <property type="molecule type" value="Genomic_DNA"/>
</dbReference>
<accession>A0A919AVQ2</accession>
<protein>
    <submittedName>
        <fullName evidence="1">Uncharacterized protein</fullName>
    </submittedName>
</protein>
<evidence type="ECO:0000313" key="2">
    <source>
        <dbReference type="Proteomes" id="UP000638313"/>
    </source>
</evidence>
<name>A0A919AVQ2_9ACTN</name>
<dbReference type="Proteomes" id="UP000638313">
    <property type="component" value="Unassembled WGS sequence"/>
</dbReference>
<reference evidence="1" key="2">
    <citation type="submission" date="2020-09" db="EMBL/GenBank/DDBJ databases">
        <authorList>
            <person name="Sun Q."/>
            <person name="Ohkuma M."/>
        </authorList>
    </citation>
    <scope>NUCLEOTIDE SEQUENCE</scope>
    <source>
        <strain evidence="1">JCM 4059</strain>
    </source>
</reference>
<evidence type="ECO:0000313" key="1">
    <source>
        <dbReference type="EMBL" id="GHF27873.1"/>
    </source>
</evidence>
<keyword evidence="2" id="KW-1185">Reference proteome</keyword>
<dbReference type="AlphaFoldDB" id="A0A919AVQ2"/>
<sequence>MIWQECDHPGRTICQLGGSPLGGAGVCTTEPPPDLPVDVPPPELDALAAQTGAGERPADRYYGDADGARMGGRVTAAHSLVGLASTFCEPTQEWVPES</sequence>
<reference evidence="1" key="1">
    <citation type="journal article" date="2014" name="Int. J. Syst. Evol. Microbiol.">
        <title>Complete genome sequence of Corynebacterium casei LMG S-19264T (=DSM 44701T), isolated from a smear-ripened cheese.</title>
        <authorList>
            <consortium name="US DOE Joint Genome Institute (JGI-PGF)"/>
            <person name="Walter F."/>
            <person name="Albersmeier A."/>
            <person name="Kalinowski J."/>
            <person name="Ruckert C."/>
        </authorList>
    </citation>
    <scope>NUCLEOTIDE SEQUENCE</scope>
    <source>
        <strain evidence="1">JCM 4059</strain>
    </source>
</reference>
<organism evidence="1 2">
    <name type="scientific">Streptomyces mashuensis</name>
    <dbReference type="NCBI Taxonomy" id="33904"/>
    <lineage>
        <taxon>Bacteria</taxon>
        <taxon>Bacillati</taxon>
        <taxon>Actinomycetota</taxon>
        <taxon>Actinomycetes</taxon>
        <taxon>Kitasatosporales</taxon>
        <taxon>Streptomycetaceae</taxon>
        <taxon>Streptomyces</taxon>
    </lineage>
</organism>
<comment type="caution">
    <text evidence="1">The sequence shown here is derived from an EMBL/GenBank/DDBJ whole genome shotgun (WGS) entry which is preliminary data.</text>
</comment>